<dbReference type="GO" id="GO:0016567">
    <property type="term" value="P:protein ubiquitination"/>
    <property type="evidence" value="ECO:0007669"/>
    <property type="project" value="UniProtKB-ARBA"/>
</dbReference>
<dbReference type="PROSITE" id="PS50089">
    <property type="entry name" value="ZF_RING_2"/>
    <property type="match status" value="1"/>
</dbReference>
<dbReference type="PROSITE" id="PS00518">
    <property type="entry name" value="ZF_RING_1"/>
    <property type="match status" value="1"/>
</dbReference>
<keyword evidence="13" id="KW-0472">Membrane</keyword>
<evidence type="ECO:0000256" key="17">
    <source>
        <dbReference type="ARBA" id="ARBA00034523"/>
    </source>
</evidence>
<reference evidence="21 22" key="1">
    <citation type="journal article" date="2016" name="Proc. Natl. Acad. Sci. U.S.A.">
        <title>Comparative genomics of biotechnologically important yeasts.</title>
        <authorList>
            <person name="Riley R."/>
            <person name="Haridas S."/>
            <person name="Wolfe K.H."/>
            <person name="Lopes M.R."/>
            <person name="Hittinger C.T."/>
            <person name="Goeker M."/>
            <person name="Salamov A.A."/>
            <person name="Wisecaver J.H."/>
            <person name="Long T.M."/>
            <person name="Calvey C.H."/>
            <person name="Aerts A.L."/>
            <person name="Barry K.W."/>
            <person name="Choi C."/>
            <person name="Clum A."/>
            <person name="Coughlan A.Y."/>
            <person name="Deshpande S."/>
            <person name="Douglass A.P."/>
            <person name="Hanson S.J."/>
            <person name="Klenk H.-P."/>
            <person name="LaButti K.M."/>
            <person name="Lapidus A."/>
            <person name="Lindquist E.A."/>
            <person name="Lipzen A.M."/>
            <person name="Meier-Kolthoff J.P."/>
            <person name="Ohm R.A."/>
            <person name="Otillar R.P."/>
            <person name="Pangilinan J.L."/>
            <person name="Peng Y."/>
            <person name="Rokas A."/>
            <person name="Rosa C.A."/>
            <person name="Scheuner C."/>
            <person name="Sibirny A.A."/>
            <person name="Slot J.C."/>
            <person name="Stielow J.B."/>
            <person name="Sun H."/>
            <person name="Kurtzman C.P."/>
            <person name="Blackwell M."/>
            <person name="Grigoriev I.V."/>
            <person name="Jeffries T.W."/>
        </authorList>
    </citation>
    <scope>NUCLEOTIDE SEQUENCE [LARGE SCALE GENOMIC DNA]</scope>
    <source>
        <strain evidence="22">ATCC 58044 / CBS 1984 / NCYC 433 / NRRL Y-366-8</strain>
    </source>
</reference>
<proteinExistence type="inferred from homology"/>
<evidence type="ECO:0000256" key="14">
    <source>
        <dbReference type="ARBA" id="ARBA00023140"/>
    </source>
</evidence>
<evidence type="ECO:0000256" key="4">
    <source>
        <dbReference type="ARBA" id="ARBA00022448"/>
    </source>
</evidence>
<keyword evidence="4" id="KW-0813">Transport</keyword>
<evidence type="ECO:0000256" key="12">
    <source>
        <dbReference type="ARBA" id="ARBA00022989"/>
    </source>
</evidence>
<keyword evidence="11" id="KW-0653">Protein transport</keyword>
<dbReference type="PANTHER" id="PTHR48178:SF1">
    <property type="entry name" value="PEROXISOME BIOGENESIS FACTOR 2"/>
    <property type="match status" value="1"/>
</dbReference>
<evidence type="ECO:0000256" key="15">
    <source>
        <dbReference type="ARBA" id="ARBA00032511"/>
    </source>
</evidence>
<dbReference type="InterPro" id="IPR017907">
    <property type="entry name" value="Znf_RING_CS"/>
</dbReference>
<dbReference type="AlphaFoldDB" id="A0A1E3P8B5"/>
<dbReference type="InterPro" id="IPR013083">
    <property type="entry name" value="Znf_RING/FYVE/PHD"/>
</dbReference>
<dbReference type="SUPFAM" id="SSF57850">
    <property type="entry name" value="RING/U-box"/>
    <property type="match status" value="1"/>
</dbReference>
<keyword evidence="12" id="KW-1133">Transmembrane helix</keyword>
<sequence length="382" mass="45322">MMINPNTRVNQLDATLLDQELFNNLSKQTLSIFNKIAPIYKTKYSNEIDFILRTLLFKFTVWDKNQSYGLFLQNLKYKNLNMMKKLSYYTVFILGYYLSQKLQSFIYNDDEFEEDANQSKLKKFMIGLFKKSYINLSKLYKILSFLNFIDFLITGNYQSLNLRLLNIKINIFSIELAKLNKGNISFEFQNRQLIWNTFLEFILFILPIFQNSKFQSQFNKLLNFRNSSTQPDTSVLKYNHLKEKQCAICFENNANKIHDYLITNPYKTNCNHLYCYVCILGKLEHAKNIGEPWKCLRCGENVEYCQPYDNIDPDAIEFQVGQDEEDEKSKESGDEELNEKQEEISDDDYESEENSSEDQEDEYDDEYNNDDVEDFDDLGEEM</sequence>
<evidence type="ECO:0000256" key="9">
    <source>
        <dbReference type="ARBA" id="ARBA00022786"/>
    </source>
</evidence>
<dbReference type="GO" id="GO:0005778">
    <property type="term" value="C:peroxisomal membrane"/>
    <property type="evidence" value="ECO:0007669"/>
    <property type="project" value="UniProtKB-SubCell"/>
</dbReference>
<dbReference type="Proteomes" id="UP000094112">
    <property type="component" value="Unassembled WGS sequence"/>
</dbReference>
<evidence type="ECO:0000256" key="5">
    <source>
        <dbReference type="ARBA" id="ARBA00022679"/>
    </source>
</evidence>
<feature type="domain" description="RING-type" evidence="20">
    <location>
        <begin position="246"/>
        <end position="298"/>
    </location>
</feature>
<dbReference type="GO" id="GO:0061630">
    <property type="term" value="F:ubiquitin protein ligase activity"/>
    <property type="evidence" value="ECO:0007669"/>
    <property type="project" value="UniProtKB-EC"/>
</dbReference>
<evidence type="ECO:0000256" key="7">
    <source>
        <dbReference type="ARBA" id="ARBA00022723"/>
    </source>
</evidence>
<evidence type="ECO:0000256" key="3">
    <source>
        <dbReference type="ARBA" id="ARBA00008704"/>
    </source>
</evidence>
<gene>
    <name evidence="21" type="ORF">WICANDRAFT_102548</name>
</gene>
<keyword evidence="22" id="KW-1185">Reference proteome</keyword>
<keyword evidence="5" id="KW-0808">Transferase</keyword>
<organism evidence="21 22">
    <name type="scientific">Wickerhamomyces anomalus (strain ATCC 58044 / CBS 1984 / NCYC 433 / NRRL Y-366-8)</name>
    <name type="common">Yeast</name>
    <name type="synonym">Hansenula anomala</name>
    <dbReference type="NCBI Taxonomy" id="683960"/>
    <lineage>
        <taxon>Eukaryota</taxon>
        <taxon>Fungi</taxon>
        <taxon>Dikarya</taxon>
        <taxon>Ascomycota</taxon>
        <taxon>Saccharomycotina</taxon>
        <taxon>Saccharomycetes</taxon>
        <taxon>Phaffomycetales</taxon>
        <taxon>Wickerhamomycetaceae</taxon>
        <taxon>Wickerhamomyces</taxon>
    </lineage>
</organism>
<evidence type="ECO:0000313" key="21">
    <source>
        <dbReference type="EMBL" id="ODQ61655.1"/>
    </source>
</evidence>
<dbReference type="Gene3D" id="3.30.40.10">
    <property type="entry name" value="Zinc/RING finger domain, C3HC4 (zinc finger)"/>
    <property type="match status" value="1"/>
</dbReference>
<dbReference type="GO" id="GO:0008270">
    <property type="term" value="F:zinc ion binding"/>
    <property type="evidence" value="ECO:0007669"/>
    <property type="project" value="UniProtKB-KW"/>
</dbReference>
<name>A0A1E3P8B5_WICAA</name>
<evidence type="ECO:0000256" key="1">
    <source>
        <dbReference type="ARBA" id="ARBA00004585"/>
    </source>
</evidence>
<dbReference type="GeneID" id="30197605"/>
<keyword evidence="7" id="KW-0479">Metal-binding</keyword>
<dbReference type="SMART" id="SM00184">
    <property type="entry name" value="RING"/>
    <property type="match status" value="1"/>
</dbReference>
<dbReference type="EMBL" id="KV454208">
    <property type="protein sequence ID" value="ODQ61655.1"/>
    <property type="molecule type" value="Genomic_DNA"/>
</dbReference>
<evidence type="ECO:0000256" key="19">
    <source>
        <dbReference type="SAM" id="MobiDB-lite"/>
    </source>
</evidence>
<evidence type="ECO:0000256" key="11">
    <source>
        <dbReference type="ARBA" id="ARBA00022927"/>
    </source>
</evidence>
<dbReference type="OrthoDB" id="1701437at2759"/>
<feature type="compositionally biased region" description="Acidic residues" evidence="19">
    <location>
        <begin position="344"/>
        <end position="382"/>
    </location>
</feature>
<keyword evidence="10" id="KW-0862">Zinc</keyword>
<evidence type="ECO:0000256" key="13">
    <source>
        <dbReference type="ARBA" id="ARBA00023136"/>
    </source>
</evidence>
<evidence type="ECO:0000256" key="18">
    <source>
        <dbReference type="PROSITE-ProRule" id="PRU00175"/>
    </source>
</evidence>
<comment type="pathway">
    <text evidence="2">Protein modification; protein ubiquitination.</text>
</comment>
<comment type="subcellular location">
    <subcellularLocation>
        <location evidence="1">Peroxisome membrane</location>
        <topology evidence="1">Multi-pass membrane protein</topology>
    </subcellularLocation>
</comment>
<evidence type="ECO:0000256" key="2">
    <source>
        <dbReference type="ARBA" id="ARBA00004906"/>
    </source>
</evidence>
<dbReference type="PANTHER" id="PTHR48178">
    <property type="entry name" value="PEROXISOME BIOGENESIS FACTOR 2"/>
    <property type="match status" value="1"/>
</dbReference>
<evidence type="ECO:0000313" key="22">
    <source>
        <dbReference type="Proteomes" id="UP000094112"/>
    </source>
</evidence>
<evidence type="ECO:0000256" key="8">
    <source>
        <dbReference type="ARBA" id="ARBA00022771"/>
    </source>
</evidence>
<dbReference type="GO" id="GO:0016562">
    <property type="term" value="P:protein import into peroxisome matrix, receptor recycling"/>
    <property type="evidence" value="ECO:0007669"/>
    <property type="project" value="UniProtKB-ARBA"/>
</dbReference>
<evidence type="ECO:0000259" key="20">
    <source>
        <dbReference type="PROSITE" id="PS50089"/>
    </source>
</evidence>
<dbReference type="InterPro" id="IPR025654">
    <property type="entry name" value="PEX2/10"/>
</dbReference>
<dbReference type="STRING" id="683960.A0A1E3P8B5"/>
<dbReference type="RefSeq" id="XP_019040862.1">
    <property type="nucleotide sequence ID" value="XM_019180359.1"/>
</dbReference>
<dbReference type="EC" id="2.3.2.36" evidence="17"/>
<feature type="region of interest" description="Disordered" evidence="19">
    <location>
        <begin position="321"/>
        <end position="382"/>
    </location>
</feature>
<evidence type="ECO:0000256" key="10">
    <source>
        <dbReference type="ARBA" id="ARBA00022833"/>
    </source>
</evidence>
<dbReference type="InterPro" id="IPR001841">
    <property type="entry name" value="Znf_RING"/>
</dbReference>
<comment type="similarity">
    <text evidence="3">Belongs to the pex2/pex10/pex12 family.</text>
</comment>
<keyword evidence="9" id="KW-0833">Ubl conjugation pathway</keyword>
<evidence type="ECO:0000256" key="16">
    <source>
        <dbReference type="ARBA" id="ARBA00034438"/>
    </source>
</evidence>
<evidence type="ECO:0000256" key="6">
    <source>
        <dbReference type="ARBA" id="ARBA00022692"/>
    </source>
</evidence>
<keyword evidence="6" id="KW-0812">Transmembrane</keyword>
<dbReference type="Pfam" id="PF04757">
    <property type="entry name" value="Pex2_Pex12"/>
    <property type="match status" value="1"/>
</dbReference>
<protein>
    <recommendedName>
        <fullName evidence="17">RING-type E3 ubiquitin transferase (cysteine targeting)</fullName>
        <ecNumber evidence="17">2.3.2.36</ecNumber>
    </recommendedName>
    <alternativeName>
        <fullName evidence="15">Peroxin-2</fullName>
    </alternativeName>
</protein>
<keyword evidence="14" id="KW-0576">Peroxisome</keyword>
<feature type="compositionally biased region" description="Basic and acidic residues" evidence="19">
    <location>
        <begin position="327"/>
        <end position="343"/>
    </location>
</feature>
<comment type="catalytic activity">
    <reaction evidence="16">
        <text>[E2 ubiquitin-conjugating enzyme]-S-ubiquitinyl-L-cysteine + [acceptor protein]-L-cysteine = [E2 ubiquitin-conjugating enzyme]-L-cysteine + [acceptor protein]-S-ubiquitinyl-L-cysteine.</text>
        <dbReference type="EC" id="2.3.2.36"/>
    </reaction>
</comment>
<keyword evidence="8 18" id="KW-0863">Zinc-finger</keyword>
<dbReference type="InterPro" id="IPR006845">
    <property type="entry name" value="Pex_N"/>
</dbReference>
<accession>A0A1E3P8B5</accession>